<evidence type="ECO:0000256" key="15">
    <source>
        <dbReference type="ARBA" id="ARBA00023328"/>
    </source>
</evidence>
<feature type="compositionally biased region" description="Polar residues" evidence="16">
    <location>
        <begin position="223"/>
        <end position="235"/>
    </location>
</feature>
<evidence type="ECO:0000256" key="5">
    <source>
        <dbReference type="ARBA" id="ARBA00014520"/>
    </source>
</evidence>
<feature type="compositionally biased region" description="Low complexity" evidence="16">
    <location>
        <begin position="551"/>
        <end position="564"/>
    </location>
</feature>
<feature type="compositionally biased region" description="Polar residues" evidence="16">
    <location>
        <begin position="473"/>
        <end position="495"/>
    </location>
</feature>
<evidence type="ECO:0000256" key="8">
    <source>
        <dbReference type="ARBA" id="ARBA00022618"/>
    </source>
</evidence>
<feature type="region of interest" description="Disordered" evidence="16">
    <location>
        <begin position="126"/>
        <end position="180"/>
    </location>
</feature>
<dbReference type="RefSeq" id="XP_062793627.1">
    <property type="nucleotide sequence ID" value="XM_062937576.1"/>
</dbReference>
<keyword evidence="8" id="KW-0132">Cell division</keyword>
<keyword evidence="13" id="KW-0539">Nucleus</keyword>
<evidence type="ECO:0000256" key="9">
    <source>
        <dbReference type="ARBA" id="ARBA00022701"/>
    </source>
</evidence>
<evidence type="ECO:0000256" key="14">
    <source>
        <dbReference type="ARBA" id="ARBA00023306"/>
    </source>
</evidence>
<feature type="compositionally biased region" description="Polar residues" evidence="16">
    <location>
        <begin position="282"/>
        <end position="305"/>
    </location>
</feature>
<feature type="region of interest" description="Disordered" evidence="16">
    <location>
        <begin position="531"/>
        <end position="567"/>
    </location>
</feature>
<feature type="compositionally biased region" description="Low complexity" evidence="16">
    <location>
        <begin position="240"/>
        <end position="250"/>
    </location>
</feature>
<organism evidence="17 18">
    <name type="scientific">Kwoniella shivajii</name>
    <dbReference type="NCBI Taxonomy" id="564305"/>
    <lineage>
        <taxon>Eukaryota</taxon>
        <taxon>Fungi</taxon>
        <taxon>Dikarya</taxon>
        <taxon>Basidiomycota</taxon>
        <taxon>Agaricomycotina</taxon>
        <taxon>Tremellomycetes</taxon>
        <taxon>Tremellales</taxon>
        <taxon>Cryptococcaceae</taxon>
        <taxon>Kwoniella</taxon>
    </lineage>
</organism>
<feature type="region of interest" description="Disordered" evidence="16">
    <location>
        <begin position="470"/>
        <end position="514"/>
    </location>
</feature>
<keyword evidence="9" id="KW-0493">Microtubule</keyword>
<evidence type="ECO:0000256" key="2">
    <source>
        <dbReference type="ARBA" id="ARBA00004186"/>
    </source>
</evidence>
<dbReference type="EMBL" id="CP141888">
    <property type="protein sequence ID" value="WRT68888.1"/>
    <property type="molecule type" value="Genomic_DNA"/>
</dbReference>
<feature type="compositionally biased region" description="Low complexity" evidence="16">
    <location>
        <begin position="207"/>
        <end position="220"/>
    </location>
</feature>
<keyword evidence="10" id="KW-0498">Mitosis</keyword>
<evidence type="ECO:0000313" key="17">
    <source>
        <dbReference type="EMBL" id="WRT68888.1"/>
    </source>
</evidence>
<dbReference type="PANTHER" id="PTHR28200:SF1">
    <property type="entry name" value="DASH COMPLEX SUBUNIT ASK1"/>
    <property type="match status" value="1"/>
</dbReference>
<sequence length="677" mass="74000">MSNPSSGSNPLLQPPFYVIPGIDPSSPISAQTEQIDQLNTLLLQEIDANFARFHQIVTSRILPEIKRFAIAGEPTREAAQFWRSFFEAASSIRLPGTNDVTLPSQHDTSTQYDDQTMTLRRDHDDTEIAHGHGHGNQEDDSGSFIFDPPATSSTPLPSGKHQGGAGGRINESWEDSMESPFDRLDRKLRDDLKIGKNGEYDGIANHSNSSSDLPTPSLPSGYSLPNLSKNISSATGLDWNNEQNQNQNQQHDYENDYSTGTIESNQLYSHSLQQRQQQQQQSRPNSATPKANRTKNTSASASNYNPFGPNFSGIADLRSTPLNPKTKSSRTKKPPKTSILPDLDIDSSDEEDGQGGLPFGMSPPVTMKFSLPPKAQAVLNVAKANTPRKPTQSQHHHQQPRQSIYDELLEDQSDAVTADDHGQGEKQAKHILDDLLEEMGSELSPRLDTPEGLGRYSILPNELQPGEARLLFSGNNRGGTQHQEQIYQPSSSHPANNDHDNRNRRSLANTSFGSDVVDLPVGQQIYTDDSFNEEDDTFDTDDGISTSIQSHTGTGTHPPTGTGTMSSVPYSTHEFNVVGADDSYLSSEGDITSTSEAGVIFGGGSKQPSHYQSQFQQPQHQQSSGTGPGAGGRKSNFNLMTREEMDTYHGGRLEDAAGEDVVHSPLYVAKKSKDYGQ</sequence>
<dbReference type="Proteomes" id="UP001329825">
    <property type="component" value="Chromosome 8"/>
</dbReference>
<dbReference type="GeneID" id="87958000"/>
<evidence type="ECO:0000256" key="4">
    <source>
        <dbReference type="ARBA" id="ARBA00010731"/>
    </source>
</evidence>
<keyword evidence="7" id="KW-0963">Cytoplasm</keyword>
<protein>
    <recommendedName>
        <fullName evidence="5">DASH complex subunit ASK1</fullName>
    </recommendedName>
</protein>
<reference evidence="17 18" key="1">
    <citation type="submission" date="2024-01" db="EMBL/GenBank/DDBJ databases">
        <title>Comparative genomics of Cryptococcus and Kwoniella reveals pathogenesis evolution and contrasting modes of karyotype evolution via chromosome fusion or intercentromeric recombination.</title>
        <authorList>
            <person name="Coelho M.A."/>
            <person name="David-Palma M."/>
            <person name="Shea T."/>
            <person name="Bowers K."/>
            <person name="McGinley-Smith S."/>
            <person name="Mohammad A.W."/>
            <person name="Gnirke A."/>
            <person name="Yurkov A.M."/>
            <person name="Nowrousian M."/>
            <person name="Sun S."/>
            <person name="Cuomo C.A."/>
            <person name="Heitman J."/>
        </authorList>
    </citation>
    <scope>NUCLEOTIDE SEQUENCE [LARGE SCALE GENOMIC DNA]</scope>
    <source>
        <strain evidence="17">CBS 11374</strain>
    </source>
</reference>
<evidence type="ECO:0000256" key="11">
    <source>
        <dbReference type="ARBA" id="ARBA00022838"/>
    </source>
</evidence>
<feature type="compositionally biased region" description="Low complexity" evidence="16">
    <location>
        <begin position="607"/>
        <end position="624"/>
    </location>
</feature>
<keyword evidence="11" id="KW-0995">Kinetochore</keyword>
<evidence type="ECO:0000256" key="16">
    <source>
        <dbReference type="SAM" id="MobiDB-lite"/>
    </source>
</evidence>
<evidence type="ECO:0000313" key="18">
    <source>
        <dbReference type="Proteomes" id="UP001329825"/>
    </source>
</evidence>
<keyword evidence="6" id="KW-0158">Chromosome</keyword>
<keyword evidence="15" id="KW-0137">Centromere</keyword>
<evidence type="ECO:0000256" key="10">
    <source>
        <dbReference type="ARBA" id="ARBA00022776"/>
    </source>
</evidence>
<evidence type="ECO:0000256" key="6">
    <source>
        <dbReference type="ARBA" id="ARBA00022454"/>
    </source>
</evidence>
<gene>
    <name evidence="17" type="ORF">IL334_005870</name>
</gene>
<feature type="compositionally biased region" description="Acidic residues" evidence="16">
    <location>
        <begin position="343"/>
        <end position="353"/>
    </location>
</feature>
<evidence type="ECO:0000256" key="13">
    <source>
        <dbReference type="ARBA" id="ARBA00023242"/>
    </source>
</evidence>
<feature type="region of interest" description="Disordered" evidence="16">
    <location>
        <begin position="199"/>
        <end position="257"/>
    </location>
</feature>
<evidence type="ECO:0000256" key="3">
    <source>
        <dbReference type="ARBA" id="ARBA00004629"/>
    </source>
</evidence>
<feature type="region of interest" description="Disordered" evidence="16">
    <location>
        <begin position="596"/>
        <end position="677"/>
    </location>
</feature>
<evidence type="ECO:0000256" key="7">
    <source>
        <dbReference type="ARBA" id="ARBA00022490"/>
    </source>
</evidence>
<proteinExistence type="inferred from homology"/>
<feature type="region of interest" description="Disordered" evidence="16">
    <location>
        <begin position="270"/>
        <end position="361"/>
    </location>
</feature>
<dbReference type="InterPro" id="IPR013964">
    <property type="entry name" value="DASH_Ask1"/>
</dbReference>
<accession>A0ABZ1D4B6</accession>
<dbReference type="Pfam" id="PF08655">
    <property type="entry name" value="DASH_Ask1"/>
    <property type="match status" value="1"/>
</dbReference>
<keyword evidence="12" id="KW-0206">Cytoskeleton</keyword>
<comment type="similarity">
    <text evidence="4">Belongs to the DASH complex ASK1 family.</text>
</comment>
<name>A0ABZ1D4B6_9TREE</name>
<evidence type="ECO:0000256" key="12">
    <source>
        <dbReference type="ARBA" id="ARBA00023212"/>
    </source>
</evidence>
<evidence type="ECO:0000256" key="1">
    <source>
        <dbReference type="ARBA" id="ARBA00004123"/>
    </source>
</evidence>
<keyword evidence="18" id="KW-1185">Reference proteome</keyword>
<comment type="subcellular location">
    <subcellularLocation>
        <location evidence="3">Chromosome</location>
        <location evidence="3">Centromere</location>
        <location evidence="3">Kinetochore</location>
    </subcellularLocation>
    <subcellularLocation>
        <location evidence="2">Cytoplasm</location>
        <location evidence="2">Cytoskeleton</location>
        <location evidence="2">Spindle</location>
    </subcellularLocation>
    <subcellularLocation>
        <location evidence="1">Nucleus</location>
    </subcellularLocation>
</comment>
<dbReference type="PANTHER" id="PTHR28200">
    <property type="entry name" value="DASH COMPLEX SUBUNIT ASK1"/>
    <property type="match status" value="1"/>
</dbReference>
<feature type="compositionally biased region" description="Basic and acidic residues" evidence="16">
    <location>
        <begin position="641"/>
        <end position="655"/>
    </location>
</feature>
<feature type="compositionally biased region" description="Acidic residues" evidence="16">
    <location>
        <begin position="531"/>
        <end position="542"/>
    </location>
</feature>
<keyword evidence="14" id="KW-0131">Cell cycle</keyword>